<sequence length="199" mass="21972">MAFGDEVAQQLWAGKTCVLVGGAVERNFTIVTSSSFSAWRIQSSLSITSVVVLCIWCVAANPGDPGIFKSAEHPKLNKDGRCFHADHQSSEQHMSEEGMFFFSLCAKQSTLDYSVTCAGFHGLYTLDQLVMQWLSGALVLILCIVERGEFSRQIVYKLGSTFSTVVFIIVVGISTYDYIIALREQDEDQQEEIAGHQSP</sequence>
<dbReference type="PaxDb" id="65489-OBART10G08360.1"/>
<feature type="transmembrane region" description="Helical" evidence="1">
    <location>
        <begin position="154"/>
        <end position="176"/>
    </location>
</feature>
<accession>A0A0D3HD49</accession>
<keyword evidence="1" id="KW-0812">Transmembrane</keyword>
<dbReference type="eggNOG" id="KOG1311">
    <property type="taxonomic scope" value="Eukaryota"/>
</dbReference>
<dbReference type="Gramene" id="OBART10G08360.1">
    <property type="protein sequence ID" value="OBART10G08360.1"/>
    <property type="gene ID" value="OBART10G08360"/>
</dbReference>
<dbReference type="HOGENOM" id="CLU_1404531_0_0_1"/>
<organism evidence="2">
    <name type="scientific">Oryza barthii</name>
    <dbReference type="NCBI Taxonomy" id="65489"/>
    <lineage>
        <taxon>Eukaryota</taxon>
        <taxon>Viridiplantae</taxon>
        <taxon>Streptophyta</taxon>
        <taxon>Embryophyta</taxon>
        <taxon>Tracheophyta</taxon>
        <taxon>Spermatophyta</taxon>
        <taxon>Magnoliopsida</taxon>
        <taxon>Liliopsida</taxon>
        <taxon>Poales</taxon>
        <taxon>Poaceae</taxon>
        <taxon>BOP clade</taxon>
        <taxon>Oryzoideae</taxon>
        <taxon>Oryzeae</taxon>
        <taxon>Oryzinae</taxon>
        <taxon>Oryza</taxon>
    </lineage>
</organism>
<keyword evidence="1" id="KW-1133">Transmembrane helix</keyword>
<reference evidence="2" key="1">
    <citation type="journal article" date="2009" name="Rice">
        <title>De Novo Next Generation Sequencing of Plant Genomes.</title>
        <authorList>
            <person name="Rounsley S."/>
            <person name="Marri P.R."/>
            <person name="Yu Y."/>
            <person name="He R."/>
            <person name="Sisneros N."/>
            <person name="Goicoechea J.L."/>
            <person name="Lee S.J."/>
            <person name="Angelova A."/>
            <person name="Kudrna D."/>
            <person name="Luo M."/>
            <person name="Affourtit J."/>
            <person name="Desany B."/>
            <person name="Knight J."/>
            <person name="Niazi F."/>
            <person name="Egholm M."/>
            <person name="Wing R.A."/>
        </authorList>
    </citation>
    <scope>NUCLEOTIDE SEQUENCE [LARGE SCALE GENOMIC DNA]</scope>
    <source>
        <strain evidence="2">cv. IRGC 105608</strain>
    </source>
</reference>
<dbReference type="EnsemblPlants" id="OBART10G08360.1">
    <property type="protein sequence ID" value="OBART10G08360.1"/>
    <property type="gene ID" value="OBART10G08360"/>
</dbReference>
<keyword evidence="1" id="KW-0472">Membrane</keyword>
<reference evidence="2" key="2">
    <citation type="submission" date="2015-03" db="UniProtKB">
        <authorList>
            <consortium name="EnsemblPlants"/>
        </authorList>
    </citation>
    <scope>IDENTIFICATION</scope>
</reference>
<protein>
    <submittedName>
        <fullName evidence="2">Uncharacterized protein</fullName>
    </submittedName>
</protein>
<dbReference type="STRING" id="65489.A0A0D3HD49"/>
<keyword evidence="3" id="KW-1185">Reference proteome</keyword>
<evidence type="ECO:0000313" key="3">
    <source>
        <dbReference type="Proteomes" id="UP000026960"/>
    </source>
</evidence>
<dbReference type="AlphaFoldDB" id="A0A0D3HD49"/>
<feature type="transmembrane region" description="Helical" evidence="1">
    <location>
        <begin position="129"/>
        <end position="145"/>
    </location>
</feature>
<proteinExistence type="predicted"/>
<name>A0A0D3HD49_9ORYZ</name>
<evidence type="ECO:0000256" key="1">
    <source>
        <dbReference type="SAM" id="Phobius"/>
    </source>
</evidence>
<dbReference type="Proteomes" id="UP000026960">
    <property type="component" value="Chromosome 10"/>
</dbReference>
<evidence type="ECO:0000313" key="2">
    <source>
        <dbReference type="EnsemblPlants" id="OBART10G08360.1"/>
    </source>
</evidence>